<evidence type="ECO:0000256" key="1">
    <source>
        <dbReference type="SAM" id="MobiDB-lite"/>
    </source>
</evidence>
<dbReference type="Proteomes" id="UP000015101">
    <property type="component" value="Unassembled WGS sequence"/>
</dbReference>
<dbReference type="KEGG" id="hro:HELRODRAFT_182793"/>
<feature type="region of interest" description="Disordered" evidence="1">
    <location>
        <begin position="241"/>
        <end position="260"/>
    </location>
</feature>
<name>T1FIR1_HELRO</name>
<evidence type="ECO:0000313" key="3">
    <source>
        <dbReference type="EnsemblMetazoa" id="HelroP182793"/>
    </source>
</evidence>
<organism evidence="3 4">
    <name type="scientific">Helobdella robusta</name>
    <name type="common">Californian leech</name>
    <dbReference type="NCBI Taxonomy" id="6412"/>
    <lineage>
        <taxon>Eukaryota</taxon>
        <taxon>Metazoa</taxon>
        <taxon>Spiralia</taxon>
        <taxon>Lophotrochozoa</taxon>
        <taxon>Annelida</taxon>
        <taxon>Clitellata</taxon>
        <taxon>Hirudinea</taxon>
        <taxon>Rhynchobdellida</taxon>
        <taxon>Glossiphoniidae</taxon>
        <taxon>Helobdella</taxon>
    </lineage>
</organism>
<dbReference type="CTD" id="20208710"/>
<reference evidence="2 4" key="2">
    <citation type="journal article" date="2013" name="Nature">
        <title>Insights into bilaterian evolution from three spiralian genomes.</title>
        <authorList>
            <person name="Simakov O."/>
            <person name="Marletaz F."/>
            <person name="Cho S.J."/>
            <person name="Edsinger-Gonzales E."/>
            <person name="Havlak P."/>
            <person name="Hellsten U."/>
            <person name="Kuo D.H."/>
            <person name="Larsson T."/>
            <person name="Lv J."/>
            <person name="Arendt D."/>
            <person name="Savage R."/>
            <person name="Osoegawa K."/>
            <person name="de Jong P."/>
            <person name="Grimwood J."/>
            <person name="Chapman J.A."/>
            <person name="Shapiro H."/>
            <person name="Aerts A."/>
            <person name="Otillar R.P."/>
            <person name="Terry A.Y."/>
            <person name="Boore J.L."/>
            <person name="Grigoriev I.V."/>
            <person name="Lindberg D.R."/>
            <person name="Seaver E.C."/>
            <person name="Weisblat D.A."/>
            <person name="Putnam N.H."/>
            <person name="Rokhsar D.S."/>
        </authorList>
    </citation>
    <scope>NUCLEOTIDE SEQUENCE</scope>
</reference>
<dbReference type="EMBL" id="AMQM01008415">
    <property type="status" value="NOT_ANNOTATED_CDS"/>
    <property type="molecule type" value="Genomic_DNA"/>
</dbReference>
<accession>T1FIR1</accession>
<dbReference type="AlphaFoldDB" id="T1FIR1"/>
<dbReference type="HOGENOM" id="CLU_1070711_0_0_1"/>
<protein>
    <submittedName>
        <fullName evidence="2 3">Uncharacterized protein</fullName>
    </submittedName>
</protein>
<dbReference type="GeneID" id="20208710"/>
<dbReference type="InParanoid" id="T1FIR1"/>
<reference evidence="3" key="3">
    <citation type="submission" date="2015-06" db="UniProtKB">
        <authorList>
            <consortium name="EnsemblMetazoa"/>
        </authorList>
    </citation>
    <scope>IDENTIFICATION</scope>
</reference>
<dbReference type="EnsemblMetazoa" id="HelroT182793">
    <property type="protein sequence ID" value="HelroP182793"/>
    <property type="gene ID" value="HelroG182793"/>
</dbReference>
<gene>
    <name evidence="3" type="primary">20208710</name>
    <name evidence="2" type="ORF">HELRODRAFT_182793</name>
</gene>
<evidence type="ECO:0000313" key="2">
    <source>
        <dbReference type="EMBL" id="ESN90099.1"/>
    </source>
</evidence>
<proteinExistence type="predicted"/>
<keyword evidence="4" id="KW-1185">Reference proteome</keyword>
<sequence>MSLKVRTWMAGRGGGLQTSLRLHSSLLDFLSTLKSNPTCFYHAPFLYPFLHSDHQNSRDDDGNRNENNTTMSITTSTDWCRVDTGYYTIAMVNGSKQDAYLSYRRDGSVWIRVGQDSTEDWKFREETRAKFKVTLLSQELMNFIEQLNYTDQCVLSDLNFNIRINSGLRQFHLDVYLPRLFILFTRRTHVFMCTRKHRIIYAEYMIAIKRFEPLSHLAGQHATTYVVYPFTSLERMDGSVGREVSYPDEPVKTTGFEPGS</sequence>
<evidence type="ECO:0000313" key="4">
    <source>
        <dbReference type="Proteomes" id="UP000015101"/>
    </source>
</evidence>
<reference evidence="4" key="1">
    <citation type="submission" date="2012-12" db="EMBL/GenBank/DDBJ databases">
        <authorList>
            <person name="Hellsten U."/>
            <person name="Grimwood J."/>
            <person name="Chapman J.A."/>
            <person name="Shapiro H."/>
            <person name="Aerts A."/>
            <person name="Otillar R.P."/>
            <person name="Terry A.Y."/>
            <person name="Boore J.L."/>
            <person name="Simakov O."/>
            <person name="Marletaz F."/>
            <person name="Cho S.-J."/>
            <person name="Edsinger-Gonzales E."/>
            <person name="Havlak P."/>
            <person name="Kuo D.-H."/>
            <person name="Larsson T."/>
            <person name="Lv J."/>
            <person name="Arendt D."/>
            <person name="Savage R."/>
            <person name="Osoegawa K."/>
            <person name="de Jong P."/>
            <person name="Lindberg D.R."/>
            <person name="Seaver E.C."/>
            <person name="Weisblat D.A."/>
            <person name="Putnam N.H."/>
            <person name="Grigoriev I.V."/>
            <person name="Rokhsar D.S."/>
        </authorList>
    </citation>
    <scope>NUCLEOTIDE SEQUENCE</scope>
</reference>
<dbReference type="EMBL" id="KB097773">
    <property type="protein sequence ID" value="ESN90099.1"/>
    <property type="molecule type" value="Genomic_DNA"/>
</dbReference>
<dbReference type="RefSeq" id="XP_009031769.1">
    <property type="nucleotide sequence ID" value="XM_009033521.1"/>
</dbReference>